<evidence type="ECO:0000259" key="3">
    <source>
        <dbReference type="Pfam" id="PF00294"/>
    </source>
</evidence>
<evidence type="ECO:0000313" key="4">
    <source>
        <dbReference type="EMBL" id="MBE9640465.1"/>
    </source>
</evidence>
<dbReference type="RefSeq" id="WP_194137736.1">
    <property type="nucleotide sequence ID" value="NZ_JADFFK010000034.1"/>
</dbReference>
<evidence type="ECO:0000313" key="5">
    <source>
        <dbReference type="Proteomes" id="UP000607796"/>
    </source>
</evidence>
<gene>
    <name evidence="4" type="ORF">IQ782_26790</name>
</gene>
<feature type="domain" description="Carbohydrate kinase PfkB" evidence="3">
    <location>
        <begin position="8"/>
        <end position="292"/>
    </location>
</feature>
<reference evidence="4 5" key="1">
    <citation type="journal article" date="2021" name="Int. J. Syst. Evol. Microbiol.">
        <title>Salipiger mangrovisoli sp. nov., isolated from mangrove soil and the proposal for the reclassification of Paraphaeobacter pallidus as Salipiger pallidus comb. nov.</title>
        <authorList>
            <person name="Du J."/>
            <person name="Liu Y."/>
            <person name="Pei T."/>
            <person name="Deng M.R."/>
            <person name="Zhu H."/>
        </authorList>
    </citation>
    <scope>NUCLEOTIDE SEQUENCE [LARGE SCALE GENOMIC DNA]</scope>
    <source>
        <strain evidence="4 5">6D45A</strain>
    </source>
</reference>
<evidence type="ECO:0000256" key="1">
    <source>
        <dbReference type="ARBA" id="ARBA00022679"/>
    </source>
</evidence>
<dbReference type="Pfam" id="PF00294">
    <property type="entry name" value="PfkB"/>
    <property type="match status" value="1"/>
</dbReference>
<dbReference type="EMBL" id="JADFFK010000034">
    <property type="protein sequence ID" value="MBE9640465.1"/>
    <property type="molecule type" value="Genomic_DNA"/>
</dbReference>
<dbReference type="Proteomes" id="UP000607796">
    <property type="component" value="Unassembled WGS sequence"/>
</dbReference>
<organism evidence="4 5">
    <name type="scientific">Salipiger mangrovisoli</name>
    <dbReference type="NCBI Taxonomy" id="2865933"/>
    <lineage>
        <taxon>Bacteria</taxon>
        <taxon>Pseudomonadati</taxon>
        <taxon>Pseudomonadota</taxon>
        <taxon>Alphaproteobacteria</taxon>
        <taxon>Rhodobacterales</taxon>
        <taxon>Roseobacteraceae</taxon>
        <taxon>Salipiger</taxon>
    </lineage>
</organism>
<comment type="caution">
    <text evidence="4">The sequence shown here is derived from an EMBL/GenBank/DDBJ whole genome shotgun (WGS) entry which is preliminary data.</text>
</comment>
<keyword evidence="5" id="KW-1185">Reference proteome</keyword>
<dbReference type="InterPro" id="IPR011611">
    <property type="entry name" value="PfkB_dom"/>
</dbReference>
<dbReference type="SUPFAM" id="SSF53613">
    <property type="entry name" value="Ribokinase-like"/>
    <property type="match status" value="1"/>
</dbReference>
<dbReference type="PANTHER" id="PTHR10584">
    <property type="entry name" value="SUGAR KINASE"/>
    <property type="match status" value="1"/>
</dbReference>
<evidence type="ECO:0000256" key="2">
    <source>
        <dbReference type="ARBA" id="ARBA00022777"/>
    </source>
</evidence>
<keyword evidence="1" id="KW-0808">Transferase</keyword>
<keyword evidence="2 4" id="KW-0418">Kinase</keyword>
<dbReference type="Gene3D" id="3.40.1190.20">
    <property type="match status" value="1"/>
</dbReference>
<dbReference type="GO" id="GO:0016301">
    <property type="term" value="F:kinase activity"/>
    <property type="evidence" value="ECO:0007669"/>
    <property type="project" value="UniProtKB-KW"/>
</dbReference>
<dbReference type="PANTHER" id="PTHR10584:SF157">
    <property type="entry name" value="SULFOFRUCTOSE KINASE"/>
    <property type="match status" value="1"/>
</dbReference>
<dbReference type="InterPro" id="IPR029056">
    <property type="entry name" value="Ribokinase-like"/>
</dbReference>
<sequence length="308" mass="32077">MTRSCQGVLFVGALTLDTLYRVDDFSRGPGKYLAHEKVSTASGMASTAATAAARLGGRATLWASVGDDQIAPSLIAEIAAEGVDCSHVRRVPLGRSATATIVVDATGERWVLVDYDPKTQAPPRSEDLPPMHRYSAVMADVRWPGASKIALDAARDEGRHAILDADHASEEVLLTLAPSATHIVASQAGASILSGQTSPSDAAQAICARYGCFSCVTAGGQGAYWTAPHTGEVHHIANPRVDVVDTNAAGDVFHGAFALALAEGRSPESALRFASAAAALKCTVVGGRLGAPNRQQTLELMKASYNES</sequence>
<accession>A0ABR9XA27</accession>
<proteinExistence type="predicted"/>
<dbReference type="InterPro" id="IPR002173">
    <property type="entry name" value="Carboh/pur_kinase_PfkB_CS"/>
</dbReference>
<dbReference type="PROSITE" id="PS00584">
    <property type="entry name" value="PFKB_KINASES_2"/>
    <property type="match status" value="1"/>
</dbReference>
<name>A0ABR9XA27_9RHOB</name>
<protein>
    <submittedName>
        <fullName evidence="4">Sugar kinase</fullName>
    </submittedName>
</protein>